<protein>
    <submittedName>
        <fullName evidence="1">Uncharacterized protein</fullName>
    </submittedName>
</protein>
<dbReference type="EMBL" id="MU006374">
    <property type="protein sequence ID" value="KAF2844526.1"/>
    <property type="molecule type" value="Genomic_DNA"/>
</dbReference>
<dbReference type="Proteomes" id="UP000799423">
    <property type="component" value="Unassembled WGS sequence"/>
</dbReference>
<gene>
    <name evidence="1" type="ORF">T440DRAFT_473305</name>
</gene>
<proteinExistence type="predicted"/>
<name>A0A6A7AMU7_9PLEO</name>
<accession>A0A6A7AMU7</accession>
<dbReference type="OrthoDB" id="5385996at2759"/>
<organism evidence="1 2">
    <name type="scientific">Plenodomus tracheiphilus IPT5</name>
    <dbReference type="NCBI Taxonomy" id="1408161"/>
    <lineage>
        <taxon>Eukaryota</taxon>
        <taxon>Fungi</taxon>
        <taxon>Dikarya</taxon>
        <taxon>Ascomycota</taxon>
        <taxon>Pezizomycotina</taxon>
        <taxon>Dothideomycetes</taxon>
        <taxon>Pleosporomycetidae</taxon>
        <taxon>Pleosporales</taxon>
        <taxon>Pleosporineae</taxon>
        <taxon>Leptosphaeriaceae</taxon>
        <taxon>Plenodomus</taxon>
    </lineage>
</organism>
<sequence length="310" mass="35537">MAAKRRSNKINKALKDLKRHNAVPPHVQNVLEERLVIAFTPRSYEKRRRRGKTLSTKDIRTRHQQWKARKVYMDILKSAPHAFLPFLLVTSPRTCEDFDSYEFCQSLEVTQENKLPDSVRNFLQDVSDKHEIMHTPEYKDLIELLFPQGPTTETESDKTYQFLLASLSGISRWLGDLMTTKVERSLLRSQEIAKSQMHITGCVRTMLPRDSFQDVIVSIDVGSGDELARLLFPHIEDHANSVSRGASVSAIQSIFPGRICNAIEESELRIWEKSQLRQDTTDCVAMEGLCCVRLRVQYDAAIVMVGDIYP</sequence>
<evidence type="ECO:0000313" key="2">
    <source>
        <dbReference type="Proteomes" id="UP000799423"/>
    </source>
</evidence>
<dbReference type="AlphaFoldDB" id="A0A6A7AMU7"/>
<keyword evidence="2" id="KW-1185">Reference proteome</keyword>
<reference evidence="1" key="1">
    <citation type="submission" date="2020-01" db="EMBL/GenBank/DDBJ databases">
        <authorList>
            <consortium name="DOE Joint Genome Institute"/>
            <person name="Haridas S."/>
            <person name="Albert R."/>
            <person name="Binder M."/>
            <person name="Bloem J."/>
            <person name="Labutti K."/>
            <person name="Salamov A."/>
            <person name="Andreopoulos B."/>
            <person name="Baker S.E."/>
            <person name="Barry K."/>
            <person name="Bills G."/>
            <person name="Bluhm B.H."/>
            <person name="Cannon C."/>
            <person name="Castanera R."/>
            <person name="Culley D.E."/>
            <person name="Daum C."/>
            <person name="Ezra D."/>
            <person name="Gonzalez J.B."/>
            <person name="Henrissat B."/>
            <person name="Kuo A."/>
            <person name="Liang C."/>
            <person name="Lipzen A."/>
            <person name="Lutzoni F."/>
            <person name="Magnuson J."/>
            <person name="Mondo S."/>
            <person name="Nolan M."/>
            <person name="Ohm R."/>
            <person name="Pangilinan J."/>
            <person name="Park H.-J."/>
            <person name="Ramirez L."/>
            <person name="Alfaro M."/>
            <person name="Sun H."/>
            <person name="Tritt A."/>
            <person name="Yoshinaga Y."/>
            <person name="Zwiers L.-H."/>
            <person name="Turgeon B.G."/>
            <person name="Goodwin S.B."/>
            <person name="Spatafora J.W."/>
            <person name="Crous P.W."/>
            <person name="Grigoriev I.V."/>
        </authorList>
    </citation>
    <scope>NUCLEOTIDE SEQUENCE</scope>
    <source>
        <strain evidence="1">IPT5</strain>
    </source>
</reference>
<evidence type="ECO:0000313" key="1">
    <source>
        <dbReference type="EMBL" id="KAF2844526.1"/>
    </source>
</evidence>